<dbReference type="RefSeq" id="WP_088355256.1">
    <property type="nucleotide sequence ID" value="NZ_CP061813.1"/>
</dbReference>
<proteinExistence type="inferred from homology"/>
<dbReference type="AlphaFoldDB" id="A0A7L8AG54"/>
<dbReference type="Pfam" id="PF14322">
    <property type="entry name" value="SusD-like_3"/>
    <property type="match status" value="1"/>
</dbReference>
<keyword evidence="5" id="KW-0998">Cell outer membrane</keyword>
<dbReference type="OrthoDB" id="5694214at2"/>
<evidence type="ECO:0000256" key="4">
    <source>
        <dbReference type="ARBA" id="ARBA00023136"/>
    </source>
</evidence>
<name>A0A7L8AG54_9FLAO</name>
<dbReference type="Gene3D" id="1.25.40.390">
    <property type="match status" value="1"/>
</dbReference>
<dbReference type="GO" id="GO:0009279">
    <property type="term" value="C:cell outer membrane"/>
    <property type="evidence" value="ECO:0007669"/>
    <property type="project" value="UniProtKB-SubCell"/>
</dbReference>
<evidence type="ECO:0000259" key="8">
    <source>
        <dbReference type="Pfam" id="PF14322"/>
    </source>
</evidence>
<feature type="domain" description="RagB/SusD" evidence="7">
    <location>
        <begin position="317"/>
        <end position="443"/>
    </location>
</feature>
<dbReference type="EMBL" id="CP061813">
    <property type="protein sequence ID" value="QOD60947.1"/>
    <property type="molecule type" value="Genomic_DNA"/>
</dbReference>
<evidence type="ECO:0000256" key="1">
    <source>
        <dbReference type="ARBA" id="ARBA00004442"/>
    </source>
</evidence>
<feature type="signal peptide" evidence="6">
    <location>
        <begin position="1"/>
        <end position="18"/>
    </location>
</feature>
<dbReference type="InterPro" id="IPR011990">
    <property type="entry name" value="TPR-like_helical_dom_sf"/>
</dbReference>
<evidence type="ECO:0000256" key="3">
    <source>
        <dbReference type="ARBA" id="ARBA00022729"/>
    </source>
</evidence>
<evidence type="ECO:0000313" key="9">
    <source>
        <dbReference type="EMBL" id="QOD60947.1"/>
    </source>
</evidence>
<dbReference type="Pfam" id="PF07980">
    <property type="entry name" value="SusD_RagB"/>
    <property type="match status" value="1"/>
</dbReference>
<dbReference type="InterPro" id="IPR012944">
    <property type="entry name" value="SusD_RagB_dom"/>
</dbReference>
<comment type="similarity">
    <text evidence="2">Belongs to the SusD family.</text>
</comment>
<keyword evidence="3 6" id="KW-0732">Signal</keyword>
<dbReference type="KEGG" id="phal:H9I45_00475"/>
<evidence type="ECO:0000259" key="7">
    <source>
        <dbReference type="Pfam" id="PF07980"/>
    </source>
</evidence>
<comment type="subcellular location">
    <subcellularLocation>
        <location evidence="1">Cell outer membrane</location>
    </subcellularLocation>
</comment>
<reference evidence="9 10" key="1">
    <citation type="journal article" date="2016" name="Int. J. Syst. Evol. Microbiol.">
        <title>Polaribacter haliotis sp. nov., isolated from the gut of abalone Haliotis discus hannai.</title>
        <authorList>
            <person name="Kim Y.O."/>
            <person name="Park I.S."/>
            <person name="Park S."/>
            <person name="Nam B.H."/>
            <person name="Park J.M."/>
            <person name="Kim D.G."/>
            <person name="Yoon J.H."/>
        </authorList>
    </citation>
    <scope>NUCLEOTIDE SEQUENCE [LARGE SCALE GENOMIC DNA]</scope>
    <source>
        <strain evidence="9 10">KCTC 52418</strain>
    </source>
</reference>
<protein>
    <submittedName>
        <fullName evidence="9">RagB/SusD family nutrient uptake outer membrane protein</fullName>
    </submittedName>
</protein>
<gene>
    <name evidence="9" type="ORF">H9I45_00475</name>
</gene>
<organism evidence="9 10">
    <name type="scientific">Polaribacter haliotis</name>
    <dbReference type="NCBI Taxonomy" id="1888915"/>
    <lineage>
        <taxon>Bacteria</taxon>
        <taxon>Pseudomonadati</taxon>
        <taxon>Bacteroidota</taxon>
        <taxon>Flavobacteriia</taxon>
        <taxon>Flavobacteriales</taxon>
        <taxon>Flavobacteriaceae</taxon>
    </lineage>
</organism>
<feature type="domain" description="SusD-like N-terminal" evidence="8">
    <location>
        <begin position="93"/>
        <end position="206"/>
    </location>
</feature>
<dbReference type="SUPFAM" id="SSF48452">
    <property type="entry name" value="TPR-like"/>
    <property type="match status" value="1"/>
</dbReference>
<dbReference type="InterPro" id="IPR033985">
    <property type="entry name" value="SusD-like_N"/>
</dbReference>
<keyword evidence="10" id="KW-1185">Reference proteome</keyword>
<dbReference type="Proteomes" id="UP000516764">
    <property type="component" value="Chromosome"/>
</dbReference>
<evidence type="ECO:0000256" key="2">
    <source>
        <dbReference type="ARBA" id="ARBA00006275"/>
    </source>
</evidence>
<dbReference type="PROSITE" id="PS51257">
    <property type="entry name" value="PROKAR_LIPOPROTEIN"/>
    <property type="match status" value="1"/>
</dbReference>
<evidence type="ECO:0000256" key="6">
    <source>
        <dbReference type="SAM" id="SignalP"/>
    </source>
</evidence>
<keyword evidence="4" id="KW-0472">Membrane</keyword>
<evidence type="ECO:0000256" key="5">
    <source>
        <dbReference type="ARBA" id="ARBA00023237"/>
    </source>
</evidence>
<evidence type="ECO:0000313" key="10">
    <source>
        <dbReference type="Proteomes" id="UP000516764"/>
    </source>
</evidence>
<sequence length="443" mass="47455">MKNTFILMAIMLFITACSTDLDQVPPNLGDANAISDYTPVLFAAYNYQNQAVAPMAIFGDFRADNGLFDEEFTDFDKFTAPSPLAATSSSTFFSPFYVALYNSILSANNVIINSKDATLVAEARFIRGLSYFKLVQVFGDVSVNLINPTVEEIAAADVARQPKNDVYNNVIIPDLEAARDGLAVSTAAAASGRATKYAAQGLLGKVLATMGNYPAAEVQLAAVVNGTGAANIISSMSFADVFNSDLNSAILFATQMSGSVGYSGESFTNWYAGQNTKADEGGPVSPDLVNAFAANPMDVRGALTVNNNGGNPISVKYSTLGSTEQDWIELRLADVVLLYAEALNENSKTALAITELNRIRTRAGLLGTTATSKDDVRQAILDERRLELALEGHRWFDLVRAEAAEAGIMNAEMGETISPNYYIFPIPNGEVTSFDEISQNAGY</sequence>
<accession>A0A7L8AG54</accession>
<feature type="chain" id="PRO_5032815079" evidence="6">
    <location>
        <begin position="19"/>
        <end position="443"/>
    </location>
</feature>